<keyword evidence="3" id="KW-1003">Cell membrane</keyword>
<dbReference type="InterPro" id="IPR003445">
    <property type="entry name" value="Cat_transpt"/>
</dbReference>
<keyword evidence="4 8" id="KW-0812">Transmembrane</keyword>
<dbReference type="Pfam" id="PF02386">
    <property type="entry name" value="TrkH"/>
    <property type="match status" value="1"/>
</dbReference>
<evidence type="ECO:0000256" key="8">
    <source>
        <dbReference type="SAM" id="Phobius"/>
    </source>
</evidence>
<feature type="transmembrane region" description="Helical" evidence="8">
    <location>
        <begin position="12"/>
        <end position="33"/>
    </location>
</feature>
<protein>
    <submittedName>
        <fullName evidence="9">TrkH family potassium uptake protein</fullName>
    </submittedName>
</protein>
<dbReference type="GO" id="GO:0008324">
    <property type="term" value="F:monoatomic cation transmembrane transporter activity"/>
    <property type="evidence" value="ECO:0007669"/>
    <property type="project" value="InterPro"/>
</dbReference>
<feature type="transmembrane region" description="Helical" evidence="8">
    <location>
        <begin position="194"/>
        <end position="217"/>
    </location>
</feature>
<evidence type="ECO:0000256" key="5">
    <source>
        <dbReference type="ARBA" id="ARBA00022989"/>
    </source>
</evidence>
<feature type="transmembrane region" description="Helical" evidence="8">
    <location>
        <begin position="45"/>
        <end position="64"/>
    </location>
</feature>
<keyword evidence="7 8" id="KW-0472">Membrane</keyword>
<dbReference type="AlphaFoldDB" id="A0A5D4FUG7"/>
<evidence type="ECO:0000313" key="9">
    <source>
        <dbReference type="EMBL" id="TYR20161.1"/>
    </source>
</evidence>
<reference evidence="9 10" key="1">
    <citation type="submission" date="2019-08" db="EMBL/GenBank/DDBJ databases">
        <title>Draft genome of C. urealyticum strain VH4248.</title>
        <authorList>
            <person name="Navas J."/>
        </authorList>
    </citation>
    <scope>NUCLEOTIDE SEQUENCE [LARGE SCALE GENOMIC DNA]</scope>
    <source>
        <strain evidence="9 10">VH4248</strain>
    </source>
</reference>
<accession>A0A5D4FUG7</accession>
<feature type="transmembrane region" description="Helical" evidence="8">
    <location>
        <begin position="155"/>
        <end position="174"/>
    </location>
</feature>
<evidence type="ECO:0000256" key="3">
    <source>
        <dbReference type="ARBA" id="ARBA00022475"/>
    </source>
</evidence>
<comment type="caution">
    <text evidence="9">The sequence shown here is derived from an EMBL/GenBank/DDBJ whole genome shotgun (WGS) entry which is preliminary data.</text>
</comment>
<keyword evidence="2" id="KW-0813">Transport</keyword>
<proteinExistence type="predicted"/>
<feature type="transmembrane region" description="Helical" evidence="8">
    <location>
        <begin position="238"/>
        <end position="257"/>
    </location>
</feature>
<evidence type="ECO:0000256" key="7">
    <source>
        <dbReference type="ARBA" id="ARBA00023136"/>
    </source>
</evidence>
<dbReference type="GO" id="GO:0005886">
    <property type="term" value="C:plasma membrane"/>
    <property type="evidence" value="ECO:0007669"/>
    <property type="project" value="UniProtKB-SubCell"/>
</dbReference>
<dbReference type="EMBL" id="VSZI01000001">
    <property type="protein sequence ID" value="TYR20161.1"/>
    <property type="molecule type" value="Genomic_DNA"/>
</dbReference>
<feature type="transmembrane region" description="Helical" evidence="8">
    <location>
        <begin position="305"/>
        <end position="336"/>
    </location>
</feature>
<gene>
    <name evidence="9" type="ORF">FYJ87_04080</name>
</gene>
<comment type="subcellular location">
    <subcellularLocation>
        <location evidence="1">Cell membrane</location>
        <topology evidence="1">Multi-pass membrane protein</topology>
    </subcellularLocation>
</comment>
<keyword evidence="5 8" id="KW-1133">Transmembrane helix</keyword>
<sequence length="453" mass="47175">MNRLFASLTQNPARLVSVGFLGLIALGTLLLLMPFSAPDGDSVSPLEAFFTATSAVTLTGLGVRDTGTGFTAAGQVVILVLIQIGGFGIMSLTSLAGLILSGRLGLKTKLYTVAERRTLTVGSVKSTIIGAILLTVICELLVAGVLTIRMFMGGYVDSLGSAAWIGIFHSISAFNNAGFGLNAGSLIPYVGDAWIVLPIGLAIVFGGLGFPVLDELIARARLRRQRRKPPRLSMTARITLNGTAVLLIGGFAMFWALERNHAFAGLSSGDAALAAVFQSITTRTAGFQSVDFGEMSPNALMGTDILMFIGGGSGGTAGGLKITTLFVVLAAIVAEIRGEKDTVIGGRRVDHTVIRQALTVGAVAVGVITFVIACLRTFNPQFSADQIHFEVISAFATVGLSTGVTADLSGASQILLCVLMFMGRVGPITLVAALATTTPSKHYSYPAERPYIG</sequence>
<evidence type="ECO:0000256" key="2">
    <source>
        <dbReference type="ARBA" id="ARBA00022448"/>
    </source>
</evidence>
<dbReference type="Proteomes" id="UP000324726">
    <property type="component" value="Unassembled WGS sequence"/>
</dbReference>
<evidence type="ECO:0000313" key="10">
    <source>
        <dbReference type="Proteomes" id="UP000324726"/>
    </source>
</evidence>
<dbReference type="PANTHER" id="PTHR32024">
    <property type="entry name" value="TRK SYSTEM POTASSIUM UPTAKE PROTEIN TRKG-RELATED"/>
    <property type="match status" value="1"/>
</dbReference>
<dbReference type="GO" id="GO:0030001">
    <property type="term" value="P:metal ion transport"/>
    <property type="evidence" value="ECO:0007669"/>
    <property type="project" value="UniProtKB-ARBA"/>
</dbReference>
<feature type="transmembrane region" description="Helical" evidence="8">
    <location>
        <begin position="76"/>
        <end position="100"/>
    </location>
</feature>
<name>A0A5D4FUG7_9CORY</name>
<feature type="transmembrane region" description="Helical" evidence="8">
    <location>
        <begin position="128"/>
        <end position="148"/>
    </location>
</feature>
<evidence type="ECO:0000256" key="4">
    <source>
        <dbReference type="ARBA" id="ARBA00022692"/>
    </source>
</evidence>
<keyword evidence="6" id="KW-0406">Ion transport</keyword>
<feature type="transmembrane region" description="Helical" evidence="8">
    <location>
        <begin position="357"/>
        <end position="378"/>
    </location>
</feature>
<evidence type="ECO:0000256" key="1">
    <source>
        <dbReference type="ARBA" id="ARBA00004651"/>
    </source>
</evidence>
<evidence type="ECO:0000256" key="6">
    <source>
        <dbReference type="ARBA" id="ARBA00023065"/>
    </source>
</evidence>
<organism evidence="9 10">
    <name type="scientific">Corynebacterium urealyticum</name>
    <dbReference type="NCBI Taxonomy" id="43771"/>
    <lineage>
        <taxon>Bacteria</taxon>
        <taxon>Bacillati</taxon>
        <taxon>Actinomycetota</taxon>
        <taxon>Actinomycetes</taxon>
        <taxon>Mycobacteriales</taxon>
        <taxon>Corynebacteriaceae</taxon>
        <taxon>Corynebacterium</taxon>
    </lineage>
</organism>
<feature type="transmembrane region" description="Helical" evidence="8">
    <location>
        <begin position="413"/>
        <end position="435"/>
    </location>
</feature>
<dbReference type="PANTHER" id="PTHR32024:SF1">
    <property type="entry name" value="KTR SYSTEM POTASSIUM UPTAKE PROTEIN B"/>
    <property type="match status" value="1"/>
</dbReference>
<dbReference type="RefSeq" id="WP_148811867.1">
    <property type="nucleotide sequence ID" value="NZ_VSZI01000001.1"/>
</dbReference>